<feature type="chain" id="PRO_5020186665" evidence="2">
    <location>
        <begin position="25"/>
        <end position="93"/>
    </location>
</feature>
<dbReference type="Proteomes" id="UP000295294">
    <property type="component" value="Chromosome 1"/>
</dbReference>
<accession>A0A4P7LB93</accession>
<organism evidence="3 4">
    <name type="scientific">Cupriavidus oxalaticus</name>
    <dbReference type="NCBI Taxonomy" id="96344"/>
    <lineage>
        <taxon>Bacteria</taxon>
        <taxon>Pseudomonadati</taxon>
        <taxon>Pseudomonadota</taxon>
        <taxon>Betaproteobacteria</taxon>
        <taxon>Burkholderiales</taxon>
        <taxon>Burkholderiaceae</taxon>
        <taxon>Cupriavidus</taxon>
    </lineage>
</organism>
<gene>
    <name evidence="3" type="ORF">E0W60_09100</name>
</gene>
<evidence type="ECO:0000313" key="3">
    <source>
        <dbReference type="EMBL" id="QBY51269.1"/>
    </source>
</evidence>
<evidence type="ECO:0000313" key="4">
    <source>
        <dbReference type="Proteomes" id="UP000295294"/>
    </source>
</evidence>
<dbReference type="OrthoDB" id="8969105at2"/>
<feature type="region of interest" description="Disordered" evidence="1">
    <location>
        <begin position="43"/>
        <end position="93"/>
    </location>
</feature>
<sequence length="93" mass="9298">MPRLPALPLVAAALLAAASGIAHAQHVTGGMGEPVRIGAFSAPAERIDGDRRLTAPRGTGQAKAGPARRQGTAGQAARPTGAPASRLPGRHLP</sequence>
<feature type="compositionally biased region" description="Low complexity" evidence="1">
    <location>
        <begin position="64"/>
        <end position="79"/>
    </location>
</feature>
<dbReference type="EMBL" id="CP038634">
    <property type="protein sequence ID" value="QBY51269.1"/>
    <property type="molecule type" value="Genomic_DNA"/>
</dbReference>
<reference evidence="3 4" key="1">
    <citation type="submission" date="2019-03" db="EMBL/GenBank/DDBJ databases">
        <title>Efficiently degradation of phenoxyalkanoic acid herbicides by Cupriavidus oxalaticus strain X32.</title>
        <authorList>
            <person name="Sheng X."/>
        </authorList>
    </citation>
    <scope>NUCLEOTIDE SEQUENCE [LARGE SCALE GENOMIC DNA]</scope>
    <source>
        <strain evidence="3 4">X32</strain>
    </source>
</reference>
<proteinExistence type="predicted"/>
<dbReference type="AlphaFoldDB" id="A0A4P7LB93"/>
<feature type="signal peptide" evidence="2">
    <location>
        <begin position="1"/>
        <end position="24"/>
    </location>
</feature>
<dbReference type="KEGG" id="cox:E0W60_09100"/>
<keyword evidence="2" id="KW-0732">Signal</keyword>
<dbReference type="RefSeq" id="WP_135703714.1">
    <property type="nucleotide sequence ID" value="NZ_CP038634.1"/>
</dbReference>
<evidence type="ECO:0000256" key="1">
    <source>
        <dbReference type="SAM" id="MobiDB-lite"/>
    </source>
</evidence>
<evidence type="ECO:0000256" key="2">
    <source>
        <dbReference type="SAM" id="SignalP"/>
    </source>
</evidence>
<protein>
    <submittedName>
        <fullName evidence="3">Uncharacterized protein</fullName>
    </submittedName>
</protein>
<name>A0A4P7LB93_9BURK</name>